<evidence type="ECO:0000256" key="1">
    <source>
        <dbReference type="ARBA" id="ARBA00006993"/>
    </source>
</evidence>
<dbReference type="GO" id="GO:2000601">
    <property type="term" value="P:positive regulation of Arp2/3 complex-mediated actin nucleation"/>
    <property type="evidence" value="ECO:0007669"/>
    <property type="project" value="TreeGrafter"/>
</dbReference>
<dbReference type="GO" id="GO:0006355">
    <property type="term" value="P:regulation of DNA-templated transcription"/>
    <property type="evidence" value="ECO:0007669"/>
    <property type="project" value="InterPro"/>
</dbReference>
<accession>A0A6A6LYI8</accession>
<evidence type="ECO:0000256" key="2">
    <source>
        <dbReference type="SAM" id="MobiDB-lite"/>
    </source>
</evidence>
<evidence type="ECO:0000313" key="5">
    <source>
        <dbReference type="Proteomes" id="UP000467840"/>
    </source>
</evidence>
<sequence>MAEEKQNTISDAVSEQHAADLKLSGSTISQQHKPAPDNEQQTDEEAITFKPKSKQDHCQLNAQKEVNLPPNGKGLDEKEDFLHQIRAKSFTLRRTVTAKPTFTSVPATNDKVSAILEKANAIRQALLQGLPEYWTAGGALRNVPVGAGRRKTKPPGRGGLGGFPEGCLYDGSGDMHQIELDSEMLVEEWHVAAHGGFRHVFPVKRRRSSSGCQTC</sequence>
<feature type="region of interest" description="Disordered" evidence="2">
    <location>
        <begin position="1"/>
        <end position="55"/>
    </location>
</feature>
<comment type="caution">
    <text evidence="4">The sequence shown here is derived from an EMBL/GenBank/DDBJ whole genome shotgun (WGS) entry which is preliminary data.</text>
</comment>
<dbReference type="InterPro" id="IPR003851">
    <property type="entry name" value="Znf_Dof"/>
</dbReference>
<dbReference type="PANTHER" id="PTHR12902:SF33">
    <property type="entry name" value="PROTEIN SCAR3"/>
    <property type="match status" value="1"/>
</dbReference>
<evidence type="ECO:0000313" key="4">
    <source>
        <dbReference type="EMBL" id="KAF2305298.1"/>
    </source>
</evidence>
<protein>
    <recommendedName>
        <fullName evidence="3">Dof-type domain-containing protein</fullName>
    </recommendedName>
</protein>
<dbReference type="AlphaFoldDB" id="A0A6A6LYI8"/>
<evidence type="ECO:0000259" key="3">
    <source>
        <dbReference type="Pfam" id="PF02701"/>
    </source>
</evidence>
<dbReference type="GO" id="GO:0030036">
    <property type="term" value="P:actin cytoskeleton organization"/>
    <property type="evidence" value="ECO:0007669"/>
    <property type="project" value="InterPro"/>
</dbReference>
<dbReference type="PANTHER" id="PTHR12902">
    <property type="entry name" value="WASP-1"/>
    <property type="match status" value="1"/>
</dbReference>
<reference evidence="4 5" key="1">
    <citation type="journal article" date="2020" name="Mol. Plant">
        <title>The Chromosome-Based Rubber Tree Genome Provides New Insights into Spurge Genome Evolution and Rubber Biosynthesis.</title>
        <authorList>
            <person name="Liu J."/>
            <person name="Shi C."/>
            <person name="Shi C.C."/>
            <person name="Li W."/>
            <person name="Zhang Q.J."/>
            <person name="Zhang Y."/>
            <person name="Li K."/>
            <person name="Lu H.F."/>
            <person name="Shi C."/>
            <person name="Zhu S.T."/>
            <person name="Xiao Z.Y."/>
            <person name="Nan H."/>
            <person name="Yue Y."/>
            <person name="Zhu X.G."/>
            <person name="Wu Y."/>
            <person name="Hong X.N."/>
            <person name="Fan G.Y."/>
            <person name="Tong Y."/>
            <person name="Zhang D."/>
            <person name="Mao C.L."/>
            <person name="Liu Y.L."/>
            <person name="Hao S.J."/>
            <person name="Liu W.Q."/>
            <person name="Lv M.Q."/>
            <person name="Zhang H.B."/>
            <person name="Liu Y."/>
            <person name="Hu-Tang G.R."/>
            <person name="Wang J.P."/>
            <person name="Wang J.H."/>
            <person name="Sun Y.H."/>
            <person name="Ni S.B."/>
            <person name="Chen W.B."/>
            <person name="Zhang X.C."/>
            <person name="Jiao Y.N."/>
            <person name="Eichler E.E."/>
            <person name="Li G.H."/>
            <person name="Liu X."/>
            <person name="Gao L.Z."/>
        </authorList>
    </citation>
    <scope>NUCLEOTIDE SEQUENCE [LARGE SCALE GENOMIC DNA]</scope>
    <source>
        <strain evidence="5">cv. GT1</strain>
        <tissue evidence="4">Leaf</tissue>
    </source>
</reference>
<proteinExistence type="inferred from homology"/>
<dbReference type="GO" id="GO:0003677">
    <property type="term" value="F:DNA binding"/>
    <property type="evidence" value="ECO:0007669"/>
    <property type="project" value="InterPro"/>
</dbReference>
<dbReference type="EMBL" id="JAAGAX010000008">
    <property type="protein sequence ID" value="KAF2305298.1"/>
    <property type="molecule type" value="Genomic_DNA"/>
</dbReference>
<dbReference type="GO" id="GO:0034237">
    <property type="term" value="F:protein kinase A regulatory subunit binding"/>
    <property type="evidence" value="ECO:0007669"/>
    <property type="project" value="TreeGrafter"/>
</dbReference>
<keyword evidence="5" id="KW-1185">Reference proteome</keyword>
<dbReference type="Proteomes" id="UP000467840">
    <property type="component" value="Chromosome 9"/>
</dbReference>
<dbReference type="Pfam" id="PF02701">
    <property type="entry name" value="Zn_ribbon_Dof"/>
    <property type="match status" value="1"/>
</dbReference>
<organism evidence="4 5">
    <name type="scientific">Hevea brasiliensis</name>
    <name type="common">Para rubber tree</name>
    <name type="synonym">Siphonia brasiliensis</name>
    <dbReference type="NCBI Taxonomy" id="3981"/>
    <lineage>
        <taxon>Eukaryota</taxon>
        <taxon>Viridiplantae</taxon>
        <taxon>Streptophyta</taxon>
        <taxon>Embryophyta</taxon>
        <taxon>Tracheophyta</taxon>
        <taxon>Spermatophyta</taxon>
        <taxon>Magnoliopsida</taxon>
        <taxon>eudicotyledons</taxon>
        <taxon>Gunneridae</taxon>
        <taxon>Pentapetalae</taxon>
        <taxon>rosids</taxon>
        <taxon>fabids</taxon>
        <taxon>Malpighiales</taxon>
        <taxon>Euphorbiaceae</taxon>
        <taxon>Crotonoideae</taxon>
        <taxon>Micrandreae</taxon>
        <taxon>Hevea</taxon>
    </lineage>
</organism>
<feature type="domain" description="Dof-type" evidence="3">
    <location>
        <begin position="132"/>
        <end position="153"/>
    </location>
</feature>
<dbReference type="GO" id="GO:0005856">
    <property type="term" value="C:cytoskeleton"/>
    <property type="evidence" value="ECO:0007669"/>
    <property type="project" value="InterPro"/>
</dbReference>
<dbReference type="GO" id="GO:0071933">
    <property type="term" value="F:Arp2/3 complex binding"/>
    <property type="evidence" value="ECO:0007669"/>
    <property type="project" value="TreeGrafter"/>
</dbReference>
<dbReference type="InterPro" id="IPR028288">
    <property type="entry name" value="SCAR/WAVE_fam"/>
</dbReference>
<gene>
    <name evidence="4" type="ORF">GH714_003545</name>
</gene>
<name>A0A6A6LYI8_HEVBR</name>
<comment type="similarity">
    <text evidence="1">Belongs to the SCAR/WAVE family.</text>
</comment>